<sequence length="119" mass="14059">MFCVSFIGRAIFPPKLWSVSELMDHGIPRTQNIVEAWHRRWSTLVGKPHVGVYTMIEELQKEQQRVDLEIECIKREEPKPKQKKQIIDREKRIMTVYKDISNSVLEFLRGLAHNNIISM</sequence>
<name>A0AAV0VGP5_9HEMI</name>
<comment type="caution">
    <text evidence="1">The sequence shown here is derived from an EMBL/GenBank/DDBJ whole genome shotgun (WGS) entry which is preliminary data.</text>
</comment>
<proteinExistence type="predicted"/>
<keyword evidence="2" id="KW-1185">Reference proteome</keyword>
<accession>A0AAV0VGP5</accession>
<dbReference type="AlphaFoldDB" id="A0AAV0VGP5"/>
<dbReference type="EMBL" id="CARXXK010000001">
    <property type="protein sequence ID" value="CAI6343338.1"/>
    <property type="molecule type" value="Genomic_DNA"/>
</dbReference>
<protein>
    <submittedName>
        <fullName evidence="1">Uncharacterized protein</fullName>
    </submittedName>
</protein>
<reference evidence="1 2" key="1">
    <citation type="submission" date="2023-01" db="EMBL/GenBank/DDBJ databases">
        <authorList>
            <person name="Whitehead M."/>
        </authorList>
    </citation>
    <scope>NUCLEOTIDE SEQUENCE [LARGE SCALE GENOMIC DNA]</scope>
</reference>
<gene>
    <name evidence="1" type="ORF">MEUPH1_LOCUS620</name>
</gene>
<dbReference type="Proteomes" id="UP001160148">
    <property type="component" value="Unassembled WGS sequence"/>
</dbReference>
<organism evidence="1 2">
    <name type="scientific">Macrosiphum euphorbiae</name>
    <name type="common">potato aphid</name>
    <dbReference type="NCBI Taxonomy" id="13131"/>
    <lineage>
        <taxon>Eukaryota</taxon>
        <taxon>Metazoa</taxon>
        <taxon>Ecdysozoa</taxon>
        <taxon>Arthropoda</taxon>
        <taxon>Hexapoda</taxon>
        <taxon>Insecta</taxon>
        <taxon>Pterygota</taxon>
        <taxon>Neoptera</taxon>
        <taxon>Paraneoptera</taxon>
        <taxon>Hemiptera</taxon>
        <taxon>Sternorrhyncha</taxon>
        <taxon>Aphidomorpha</taxon>
        <taxon>Aphidoidea</taxon>
        <taxon>Aphididae</taxon>
        <taxon>Macrosiphini</taxon>
        <taxon>Macrosiphum</taxon>
    </lineage>
</organism>
<evidence type="ECO:0000313" key="2">
    <source>
        <dbReference type="Proteomes" id="UP001160148"/>
    </source>
</evidence>
<evidence type="ECO:0000313" key="1">
    <source>
        <dbReference type="EMBL" id="CAI6343338.1"/>
    </source>
</evidence>